<dbReference type="OrthoDB" id="3252963at2"/>
<sequence>MTIPGTPTRQAAIASLVLSIPTSHLGVAQAVVDASQRIVSTRVALTSVSRLEAGRPSMLQHLRSFFPGASFDVDVVTREVTSVKPVDWSQLPVAMSVEARSEPPGGDGAIAVVAPPAGFHLPVDPATWKARSWVERSALPEAPNRMAIALAQRAGCSGCPTCGRPAGPTGCLFCGTDRTSVGAMRSNRPVNRATTEGARI</sequence>
<dbReference type="RefSeq" id="WP_124932687.1">
    <property type="nucleotide sequence ID" value="NZ_JAGFOU010000002.1"/>
</dbReference>
<dbReference type="Proteomes" id="UP000271272">
    <property type="component" value="Unassembled WGS sequence"/>
</dbReference>
<gene>
    <name evidence="1" type="ORF">EII10_01270</name>
</gene>
<evidence type="ECO:0000313" key="1">
    <source>
        <dbReference type="EMBL" id="RRD30774.1"/>
    </source>
</evidence>
<evidence type="ECO:0000313" key="2">
    <source>
        <dbReference type="Proteomes" id="UP000271272"/>
    </source>
</evidence>
<accession>A0A3P1V984</accession>
<name>A0A3P1V984_9ACTO</name>
<dbReference type="AlphaFoldDB" id="A0A3P1V984"/>
<protein>
    <submittedName>
        <fullName evidence="1">Uncharacterized protein</fullName>
    </submittedName>
</protein>
<comment type="caution">
    <text evidence="1">The sequence shown here is derived from an EMBL/GenBank/DDBJ whole genome shotgun (WGS) entry which is preliminary data.</text>
</comment>
<reference evidence="1 2" key="1">
    <citation type="submission" date="2018-11" db="EMBL/GenBank/DDBJ databases">
        <title>Genomes From Bacteria Associated with the Canine Oral Cavity: a Test Case for Automated Genome-Based Taxonomic Assignment.</title>
        <authorList>
            <person name="Coil D.A."/>
            <person name="Jospin G."/>
            <person name="Darling A.E."/>
            <person name="Wallis C."/>
            <person name="Davis I.J."/>
            <person name="Harris S."/>
            <person name="Eisen J.A."/>
            <person name="Holcombe L.J."/>
            <person name="O'Flynn C."/>
        </authorList>
    </citation>
    <scope>NUCLEOTIDE SEQUENCE [LARGE SCALE GENOMIC DNA]</scope>
    <source>
        <strain evidence="1 2">OH5050</strain>
    </source>
</reference>
<proteinExistence type="predicted"/>
<organism evidence="1 2">
    <name type="scientific">Actinomyces bowdenii</name>
    <dbReference type="NCBI Taxonomy" id="131109"/>
    <lineage>
        <taxon>Bacteria</taxon>
        <taxon>Bacillati</taxon>
        <taxon>Actinomycetota</taxon>
        <taxon>Actinomycetes</taxon>
        <taxon>Actinomycetales</taxon>
        <taxon>Actinomycetaceae</taxon>
        <taxon>Actinomyces</taxon>
    </lineage>
</organism>
<dbReference type="EMBL" id="RQZC01000001">
    <property type="protein sequence ID" value="RRD30774.1"/>
    <property type="molecule type" value="Genomic_DNA"/>
</dbReference>
<keyword evidence="2" id="KW-1185">Reference proteome</keyword>